<organism evidence="1 2">
    <name type="scientific">Massilia forsythiae</name>
    <dbReference type="NCBI Taxonomy" id="2728020"/>
    <lineage>
        <taxon>Bacteria</taxon>
        <taxon>Pseudomonadati</taxon>
        <taxon>Pseudomonadota</taxon>
        <taxon>Betaproteobacteria</taxon>
        <taxon>Burkholderiales</taxon>
        <taxon>Oxalobacteraceae</taxon>
        <taxon>Telluria group</taxon>
        <taxon>Massilia</taxon>
    </lineage>
</organism>
<dbReference type="AlphaFoldDB" id="A0A7Z2W3B3"/>
<dbReference type="GO" id="GO:0016740">
    <property type="term" value="F:transferase activity"/>
    <property type="evidence" value="ECO:0007669"/>
    <property type="project" value="UniProtKB-KW"/>
</dbReference>
<gene>
    <name evidence="1" type="ORF">HH212_26560</name>
</gene>
<proteinExistence type="predicted"/>
<evidence type="ECO:0000313" key="2">
    <source>
        <dbReference type="Proteomes" id="UP000502415"/>
    </source>
</evidence>
<dbReference type="CDD" id="cd06661">
    <property type="entry name" value="GGCT_like"/>
    <property type="match status" value="1"/>
</dbReference>
<dbReference type="RefSeq" id="WP_170205744.1">
    <property type="nucleotide sequence ID" value="NZ_CP051686.1"/>
</dbReference>
<name>A0A7Z2W3B3_9BURK</name>
<dbReference type="Proteomes" id="UP000502415">
    <property type="component" value="Plasmid unnamed1"/>
</dbReference>
<evidence type="ECO:0000313" key="1">
    <source>
        <dbReference type="EMBL" id="QJE03667.1"/>
    </source>
</evidence>
<keyword evidence="1" id="KW-0808">Transferase</keyword>
<geneLocation type="plasmid" evidence="1 2">
    <name>unnamed1</name>
</geneLocation>
<dbReference type="InterPro" id="IPR013024">
    <property type="entry name" value="GGCT-like"/>
</dbReference>
<sequence length="169" mass="18195">MASADTAGDGAQPATQVLFYGLNMDAGVLAQKGVHCTRLLPARLDGHAVVVRDKAILSPQPGACAYGTVASLRAADLDKLYAALSEYGSVRMVVYPFDAADPDGRRGEPIHALAMVRTPARLEADVDAHYLARWQLIMARLHLPFPDAFDRNMFERGPGRMPGLAACVY</sequence>
<dbReference type="Gene3D" id="3.10.490.10">
    <property type="entry name" value="Gamma-glutamyl cyclotransferase-like"/>
    <property type="match status" value="1"/>
</dbReference>
<protein>
    <submittedName>
        <fullName evidence="1">Gamma-glutamylcyclotransferase</fullName>
    </submittedName>
</protein>
<dbReference type="KEGG" id="mfy:HH212_26560"/>
<keyword evidence="2" id="KW-1185">Reference proteome</keyword>
<accession>A0A7Z2W3B3</accession>
<reference evidence="1 2" key="1">
    <citation type="submission" date="2020-04" db="EMBL/GenBank/DDBJ databases">
        <title>Genome sequencing of novel species.</title>
        <authorList>
            <person name="Heo J."/>
            <person name="Kim S.-J."/>
            <person name="Kim J.-S."/>
            <person name="Hong S.-B."/>
            <person name="Kwon S.-W."/>
        </authorList>
    </citation>
    <scope>NUCLEOTIDE SEQUENCE [LARGE SCALE GENOMIC DNA]</scope>
    <source>
        <strain evidence="1 2">GN2-R2</strain>
        <plasmid evidence="1 2">unnamed1</plasmid>
    </source>
</reference>
<keyword evidence="1" id="KW-0614">Plasmid</keyword>
<dbReference type="EMBL" id="CP051686">
    <property type="protein sequence ID" value="QJE03667.1"/>
    <property type="molecule type" value="Genomic_DNA"/>
</dbReference>